<dbReference type="EMBL" id="SIHJ01000002">
    <property type="protein sequence ID" value="TWT33732.1"/>
    <property type="molecule type" value="Genomic_DNA"/>
</dbReference>
<accession>A0A5C5V7L5</accession>
<proteinExistence type="predicted"/>
<dbReference type="RefSeq" id="WP_146566598.1">
    <property type="nucleotide sequence ID" value="NZ_SIHJ01000002.1"/>
</dbReference>
<organism evidence="1 2">
    <name type="scientific">Posidoniimonas corsicana</name>
    <dbReference type="NCBI Taxonomy" id="1938618"/>
    <lineage>
        <taxon>Bacteria</taxon>
        <taxon>Pseudomonadati</taxon>
        <taxon>Planctomycetota</taxon>
        <taxon>Planctomycetia</taxon>
        <taxon>Pirellulales</taxon>
        <taxon>Lacipirellulaceae</taxon>
        <taxon>Posidoniimonas</taxon>
    </lineage>
</organism>
<comment type="caution">
    <text evidence="1">The sequence shown here is derived from an EMBL/GenBank/DDBJ whole genome shotgun (WGS) entry which is preliminary data.</text>
</comment>
<evidence type="ECO:0000313" key="1">
    <source>
        <dbReference type="EMBL" id="TWT33732.1"/>
    </source>
</evidence>
<keyword evidence="2" id="KW-1185">Reference proteome</keyword>
<evidence type="ECO:0000313" key="2">
    <source>
        <dbReference type="Proteomes" id="UP000316714"/>
    </source>
</evidence>
<protein>
    <submittedName>
        <fullName evidence="1">Uncharacterized protein</fullName>
    </submittedName>
</protein>
<reference evidence="1 2" key="1">
    <citation type="submission" date="2019-02" db="EMBL/GenBank/DDBJ databases">
        <title>Deep-cultivation of Planctomycetes and their phenomic and genomic characterization uncovers novel biology.</title>
        <authorList>
            <person name="Wiegand S."/>
            <person name="Jogler M."/>
            <person name="Boedeker C."/>
            <person name="Pinto D."/>
            <person name="Vollmers J."/>
            <person name="Rivas-Marin E."/>
            <person name="Kohn T."/>
            <person name="Peeters S.H."/>
            <person name="Heuer A."/>
            <person name="Rast P."/>
            <person name="Oberbeckmann S."/>
            <person name="Bunk B."/>
            <person name="Jeske O."/>
            <person name="Meyerdierks A."/>
            <person name="Storesund J.E."/>
            <person name="Kallscheuer N."/>
            <person name="Luecker S."/>
            <person name="Lage O.M."/>
            <person name="Pohl T."/>
            <person name="Merkel B.J."/>
            <person name="Hornburger P."/>
            <person name="Mueller R.-W."/>
            <person name="Bruemmer F."/>
            <person name="Labrenz M."/>
            <person name="Spormann A.M."/>
            <person name="Op Den Camp H."/>
            <person name="Overmann J."/>
            <person name="Amann R."/>
            <person name="Jetten M.S.M."/>
            <person name="Mascher T."/>
            <person name="Medema M.H."/>
            <person name="Devos D.P."/>
            <person name="Kaster A.-K."/>
            <person name="Ovreas L."/>
            <person name="Rohde M."/>
            <person name="Galperin M.Y."/>
            <person name="Jogler C."/>
        </authorList>
    </citation>
    <scope>NUCLEOTIDE SEQUENCE [LARGE SCALE GENOMIC DNA]</scope>
    <source>
        <strain evidence="1 2">KOR34</strain>
    </source>
</reference>
<dbReference type="Proteomes" id="UP000316714">
    <property type="component" value="Unassembled WGS sequence"/>
</dbReference>
<name>A0A5C5V7L5_9BACT</name>
<gene>
    <name evidence="1" type="ORF">KOR34_35650</name>
</gene>
<sequence length="193" mass="21957">MPLWQETIVDLDAGRDRVRVRRYGVIETRGGRLESVTLRPWPKLLSARELWPVGDRYHERGPEDRCRLYYNQPLRCPNFLALKYVATTRGASYRTFLAALRALDLVAEIKRTDAIVCDAANSRLSDRFMARMGWSPHAPMPWRRNFIRRFYGVYPSVIPEQPRAADFPQATLAGTTAVGDGGAESAPQELIHG</sequence>
<dbReference type="OrthoDB" id="286488at2"/>
<dbReference type="AlphaFoldDB" id="A0A5C5V7L5"/>